<evidence type="ECO:0000256" key="1">
    <source>
        <dbReference type="SAM" id="Phobius"/>
    </source>
</evidence>
<keyword evidence="1" id="KW-1133">Transmembrane helix</keyword>
<feature type="transmembrane region" description="Helical" evidence="1">
    <location>
        <begin position="103"/>
        <end position="125"/>
    </location>
</feature>
<gene>
    <name evidence="2" type="ORF">DF185_18125</name>
</gene>
<dbReference type="EMBL" id="QFLI01000009">
    <property type="protein sequence ID" value="PXX97885.1"/>
    <property type="molecule type" value="Genomic_DNA"/>
</dbReference>
<feature type="transmembrane region" description="Helical" evidence="1">
    <location>
        <begin position="137"/>
        <end position="157"/>
    </location>
</feature>
<evidence type="ECO:0000313" key="2">
    <source>
        <dbReference type="EMBL" id="PXX97885.1"/>
    </source>
</evidence>
<feature type="transmembrane region" description="Helical" evidence="1">
    <location>
        <begin position="231"/>
        <end position="252"/>
    </location>
</feature>
<name>A0A2V3ZTY2_9BACT</name>
<proteinExistence type="predicted"/>
<dbReference type="RefSeq" id="WP_110362267.1">
    <property type="nucleotide sequence ID" value="NZ_QFLI01000009.1"/>
</dbReference>
<dbReference type="OrthoDB" id="825516at2"/>
<evidence type="ECO:0000313" key="3">
    <source>
        <dbReference type="Proteomes" id="UP000248079"/>
    </source>
</evidence>
<feature type="transmembrane region" description="Helical" evidence="1">
    <location>
        <begin position="14"/>
        <end position="35"/>
    </location>
</feature>
<sequence>MQKILSSLLKIKNLYLFIALLLSGIFSDFIMYDYIDTKQMNERYNTKNQVQQEAEVYNEHDDLMADFKDDLAEIALEEVKDEDAKSEYLSDALYFFTDSITRIIVYCLLMAFFIYLTFRVTTAYSQIKYGLILKATLIAYFIIPLKNIMASIWFGLIQTEYELDNVYQFYNYINPSIQTFLATPEKYNWYNTIFSNIDIQLLLILGLIPFMIKSSEKFTFKAISKMTLAPILFTIIIWPFVANIIFAINLYLPVIDLSF</sequence>
<reference evidence="2 3" key="1">
    <citation type="submission" date="2018-05" db="EMBL/GenBank/DDBJ databases">
        <title>Marinifilum breve JC075T sp. nov., a marine bacterium isolated from Yongle Blue Hole in the South China Sea.</title>
        <authorList>
            <person name="Fu T."/>
        </authorList>
    </citation>
    <scope>NUCLEOTIDE SEQUENCE [LARGE SCALE GENOMIC DNA]</scope>
    <source>
        <strain evidence="2 3">JC075</strain>
    </source>
</reference>
<protein>
    <submittedName>
        <fullName evidence="2">Uncharacterized protein</fullName>
    </submittedName>
</protein>
<keyword evidence="1" id="KW-0472">Membrane</keyword>
<dbReference type="AlphaFoldDB" id="A0A2V3ZTY2"/>
<comment type="caution">
    <text evidence="2">The sequence shown here is derived from an EMBL/GenBank/DDBJ whole genome shotgun (WGS) entry which is preliminary data.</text>
</comment>
<dbReference type="Proteomes" id="UP000248079">
    <property type="component" value="Unassembled WGS sequence"/>
</dbReference>
<accession>A0A2V3ZTY2</accession>
<organism evidence="2 3">
    <name type="scientific">Marinifilum breve</name>
    <dbReference type="NCBI Taxonomy" id="2184082"/>
    <lineage>
        <taxon>Bacteria</taxon>
        <taxon>Pseudomonadati</taxon>
        <taxon>Bacteroidota</taxon>
        <taxon>Bacteroidia</taxon>
        <taxon>Marinilabiliales</taxon>
        <taxon>Marinifilaceae</taxon>
    </lineage>
</organism>
<keyword evidence="1" id="KW-0812">Transmembrane</keyword>
<keyword evidence="3" id="KW-1185">Reference proteome</keyword>
<feature type="transmembrane region" description="Helical" evidence="1">
    <location>
        <begin position="189"/>
        <end position="210"/>
    </location>
</feature>